<feature type="transmembrane region" description="Helical" evidence="2">
    <location>
        <begin position="9"/>
        <end position="30"/>
    </location>
</feature>
<evidence type="ECO:0000256" key="1">
    <source>
        <dbReference type="SAM" id="Coils"/>
    </source>
</evidence>
<dbReference type="EMBL" id="MORL01000006">
    <property type="protein sequence ID" value="OIN58578.1"/>
    <property type="molecule type" value="Genomic_DNA"/>
</dbReference>
<organism evidence="3 4">
    <name type="scientific">Arsenicibacter rosenii</name>
    <dbReference type="NCBI Taxonomy" id="1750698"/>
    <lineage>
        <taxon>Bacteria</taxon>
        <taxon>Pseudomonadati</taxon>
        <taxon>Bacteroidota</taxon>
        <taxon>Cytophagia</taxon>
        <taxon>Cytophagales</taxon>
        <taxon>Spirosomataceae</taxon>
        <taxon>Arsenicibacter</taxon>
    </lineage>
</organism>
<protein>
    <recommendedName>
        <fullName evidence="5">Chromosome segregation protein SMC</fullName>
    </recommendedName>
</protein>
<dbReference type="Gene3D" id="6.10.250.3110">
    <property type="match status" value="1"/>
</dbReference>
<accession>A0A1S2VLA6</accession>
<dbReference type="AlphaFoldDB" id="A0A1S2VLA6"/>
<sequence>MQATTNHQIIFKITIGVLIGIFTLMGYLYLGAQNETLELQKSLTNKVEQLAETEAKLDSIARELDTKITQVRQLGGNVTELRKIRQQLENDKKKLKYDFSFSAQNYQFKIREYENYLTTKDDDIRQLRAENGTLLSRAKELEAEKQHVINENAGLKTEKEALSQTVASYSAQNDDLKRKVNLGSALKAVEVQVAAVSSGGRERSGGSYKASRIDRLKISFTLPANPLTAQNTKDIFVRIMDSNGAVLSETGVGGVLFYEGREIGYSIRQPVYYENNDQKVDVLYRKDTSYKSGKYTIELYAEGFRIGTGSFEVK</sequence>
<feature type="coiled-coil region" evidence="1">
    <location>
        <begin position="43"/>
        <end position="179"/>
    </location>
</feature>
<gene>
    <name evidence="3" type="ORF">BLX24_13470</name>
</gene>
<keyword evidence="4" id="KW-1185">Reference proteome</keyword>
<comment type="caution">
    <text evidence="3">The sequence shown here is derived from an EMBL/GenBank/DDBJ whole genome shotgun (WGS) entry which is preliminary data.</text>
</comment>
<dbReference type="RefSeq" id="WP_071503685.1">
    <property type="nucleotide sequence ID" value="NZ_MORL01000006.1"/>
</dbReference>
<dbReference type="Proteomes" id="UP000181790">
    <property type="component" value="Unassembled WGS sequence"/>
</dbReference>
<evidence type="ECO:0000313" key="3">
    <source>
        <dbReference type="EMBL" id="OIN58578.1"/>
    </source>
</evidence>
<keyword evidence="1" id="KW-0175">Coiled coil</keyword>
<evidence type="ECO:0000256" key="2">
    <source>
        <dbReference type="SAM" id="Phobius"/>
    </source>
</evidence>
<name>A0A1S2VLA6_9BACT</name>
<evidence type="ECO:0008006" key="5">
    <source>
        <dbReference type="Google" id="ProtNLM"/>
    </source>
</evidence>
<keyword evidence="2" id="KW-1133">Transmembrane helix</keyword>
<keyword evidence="2" id="KW-0472">Membrane</keyword>
<keyword evidence="2" id="KW-0812">Transmembrane</keyword>
<evidence type="ECO:0000313" key="4">
    <source>
        <dbReference type="Proteomes" id="UP000181790"/>
    </source>
</evidence>
<proteinExistence type="predicted"/>
<reference evidence="3 4" key="1">
    <citation type="submission" date="2016-10" db="EMBL/GenBank/DDBJ databases">
        <title>Arsenicibacter rosenii gen. nov., sp. nov., an efficient arsenic-methylating bacterium isolated from an arsenic-contaminated paddy soil.</title>
        <authorList>
            <person name="Huang K."/>
        </authorList>
    </citation>
    <scope>NUCLEOTIDE SEQUENCE [LARGE SCALE GENOMIC DNA]</scope>
    <source>
        <strain evidence="3 4">SM-1</strain>
    </source>
</reference>